<sequence>MGFTFAGIHSEQHGLRVLDVKRPISPGIAAKTVKVPGKAGVYDMGNEVDALHISVEVLLTGQTLREIRDRVRAVAAWLRNDDRTGMLTFDDEPDKAYTARLTDQTELEEMALTGQATLTFLAADPLAYAVEDDVFTSESGMLSFQRKGTAPSQPLIEITGESGGMDGGFEVGLNGSMMTYKGPLGFGERLVIDSRLKTAYLLKTDGTKQSALNAFDSLIFPLTLPGKENQLQVSPLGAATVDQVKITCRSCWY</sequence>
<evidence type="ECO:0000313" key="3">
    <source>
        <dbReference type="Proteomes" id="UP001157946"/>
    </source>
</evidence>
<dbReference type="EMBL" id="FXTU01000005">
    <property type="protein sequence ID" value="SMP27347.1"/>
    <property type="molecule type" value="Genomic_DNA"/>
</dbReference>
<organism evidence="2 3">
    <name type="scientific">Laceyella tengchongensis</name>
    <dbReference type="NCBI Taxonomy" id="574699"/>
    <lineage>
        <taxon>Bacteria</taxon>
        <taxon>Bacillati</taxon>
        <taxon>Bacillota</taxon>
        <taxon>Bacilli</taxon>
        <taxon>Bacillales</taxon>
        <taxon>Thermoactinomycetaceae</taxon>
        <taxon>Laceyella</taxon>
    </lineage>
</organism>
<dbReference type="InterPro" id="IPR006520">
    <property type="entry name" value="Dit_BPSPP_N"/>
</dbReference>
<dbReference type="NCBIfam" id="TIGR01633">
    <property type="entry name" value="phi3626_gp14_N"/>
    <property type="match status" value="1"/>
</dbReference>
<evidence type="ECO:0000313" key="2">
    <source>
        <dbReference type="EMBL" id="SMP27347.1"/>
    </source>
</evidence>
<reference evidence="2" key="1">
    <citation type="submission" date="2017-05" db="EMBL/GenBank/DDBJ databases">
        <authorList>
            <person name="Varghese N."/>
            <person name="Submissions S."/>
        </authorList>
    </citation>
    <scope>NUCLEOTIDE SEQUENCE</scope>
    <source>
        <strain evidence="2">DSM 45262</strain>
    </source>
</reference>
<feature type="domain" description="Siphovirus-type tail component RIFT-related" evidence="1">
    <location>
        <begin position="16"/>
        <end position="121"/>
    </location>
</feature>
<name>A0AA46AGF0_9BACL</name>
<protein>
    <submittedName>
        <fullName evidence="2">Phage tail component, N-terminal domain-containing protein</fullName>
    </submittedName>
</protein>
<dbReference type="InterPro" id="IPR008841">
    <property type="entry name" value="Siphovirus-type_tail_N"/>
</dbReference>
<dbReference type="Proteomes" id="UP001157946">
    <property type="component" value="Unassembled WGS sequence"/>
</dbReference>
<comment type="caution">
    <text evidence="2">The sequence shown here is derived from an EMBL/GenBank/DDBJ whole genome shotgun (WGS) entry which is preliminary data.</text>
</comment>
<dbReference type="Gene3D" id="2.40.30.200">
    <property type="match status" value="1"/>
</dbReference>
<accession>A0AA46AGF0</accession>
<dbReference type="RefSeq" id="WP_284724478.1">
    <property type="nucleotide sequence ID" value="NZ_FXTU01000005.1"/>
</dbReference>
<evidence type="ECO:0000259" key="1">
    <source>
        <dbReference type="Pfam" id="PF05709"/>
    </source>
</evidence>
<gene>
    <name evidence="2" type="ORF">SAMN06265361_105259</name>
</gene>
<proteinExistence type="predicted"/>
<dbReference type="AlphaFoldDB" id="A0AA46AGF0"/>
<dbReference type="Pfam" id="PF05709">
    <property type="entry name" value="Sipho_tail"/>
    <property type="match status" value="1"/>
</dbReference>
<keyword evidence="3" id="KW-1185">Reference proteome</keyword>